<dbReference type="PROSITE" id="PS50280">
    <property type="entry name" value="SET"/>
    <property type="match status" value="1"/>
</dbReference>
<reference evidence="2" key="1">
    <citation type="submission" date="2021-02" db="EMBL/GenBank/DDBJ databases">
        <title>First Annotated Genome of the Yellow-green Alga Tribonema minus.</title>
        <authorList>
            <person name="Mahan K.M."/>
        </authorList>
    </citation>
    <scope>NUCLEOTIDE SEQUENCE</scope>
    <source>
        <strain evidence="2">UTEX B ZZ1240</strain>
    </source>
</reference>
<dbReference type="Proteomes" id="UP000664859">
    <property type="component" value="Unassembled WGS sequence"/>
</dbReference>
<gene>
    <name evidence="2" type="ORF">JKP88DRAFT_175191</name>
</gene>
<evidence type="ECO:0000313" key="3">
    <source>
        <dbReference type="Proteomes" id="UP000664859"/>
    </source>
</evidence>
<dbReference type="Gene3D" id="2.170.270.10">
    <property type="entry name" value="SET domain"/>
    <property type="match status" value="1"/>
</dbReference>
<name>A0A835ZAK9_9STRA</name>
<dbReference type="SMART" id="SM00317">
    <property type="entry name" value="SET"/>
    <property type="match status" value="1"/>
</dbReference>
<evidence type="ECO:0000259" key="1">
    <source>
        <dbReference type="PROSITE" id="PS50280"/>
    </source>
</evidence>
<dbReference type="InterPro" id="IPR046341">
    <property type="entry name" value="SET_dom_sf"/>
</dbReference>
<feature type="domain" description="SET" evidence="1">
    <location>
        <begin position="7"/>
        <end position="124"/>
    </location>
</feature>
<proteinExistence type="predicted"/>
<dbReference type="SUPFAM" id="SSF82199">
    <property type="entry name" value="SET domain"/>
    <property type="match status" value="1"/>
</dbReference>
<sequence>MSAAPSQDLEVRQSCIAGAGLGLFTLGSRKAGEHICTYTGTHLGLRDALRGKDKAYLMRLGPRCYVDAAGDGHADVMARYINDCRNPAGFNVTFDKQPGASPPHAVVVALRDIGAGEELFVDYGRWYWAALRPQRLSITELCRARGLLPQ</sequence>
<dbReference type="OrthoDB" id="5560686at2759"/>
<keyword evidence="3" id="KW-1185">Reference proteome</keyword>
<accession>A0A835ZAK9</accession>
<comment type="caution">
    <text evidence="2">The sequence shown here is derived from an EMBL/GenBank/DDBJ whole genome shotgun (WGS) entry which is preliminary data.</text>
</comment>
<dbReference type="EMBL" id="JAFCMP010000027">
    <property type="protein sequence ID" value="KAG5190832.1"/>
    <property type="molecule type" value="Genomic_DNA"/>
</dbReference>
<evidence type="ECO:0000313" key="2">
    <source>
        <dbReference type="EMBL" id="KAG5190832.1"/>
    </source>
</evidence>
<dbReference type="AlphaFoldDB" id="A0A835ZAK9"/>
<dbReference type="Pfam" id="PF00856">
    <property type="entry name" value="SET"/>
    <property type="match status" value="1"/>
</dbReference>
<protein>
    <recommendedName>
        <fullName evidence="1">SET domain-containing protein</fullName>
    </recommendedName>
</protein>
<dbReference type="InterPro" id="IPR001214">
    <property type="entry name" value="SET_dom"/>
</dbReference>
<organism evidence="2 3">
    <name type="scientific">Tribonema minus</name>
    <dbReference type="NCBI Taxonomy" id="303371"/>
    <lineage>
        <taxon>Eukaryota</taxon>
        <taxon>Sar</taxon>
        <taxon>Stramenopiles</taxon>
        <taxon>Ochrophyta</taxon>
        <taxon>PX clade</taxon>
        <taxon>Xanthophyceae</taxon>
        <taxon>Tribonematales</taxon>
        <taxon>Tribonemataceae</taxon>
        <taxon>Tribonema</taxon>
    </lineage>
</organism>